<evidence type="ECO:0000256" key="3">
    <source>
        <dbReference type="PROSITE-ProRule" id="PRU00277"/>
    </source>
</evidence>
<dbReference type="Pfam" id="PF00254">
    <property type="entry name" value="FKBP_C"/>
    <property type="match status" value="1"/>
</dbReference>
<evidence type="ECO:0000259" key="5">
    <source>
        <dbReference type="PROSITE" id="PS50059"/>
    </source>
</evidence>
<dbReference type="GO" id="GO:0003755">
    <property type="term" value="F:peptidyl-prolyl cis-trans isomerase activity"/>
    <property type="evidence" value="ECO:0007669"/>
    <property type="project" value="UniProtKB-UniRule"/>
</dbReference>
<dbReference type="Gene3D" id="3.10.50.40">
    <property type="match status" value="1"/>
</dbReference>
<feature type="domain" description="PPIase FKBP-type" evidence="5">
    <location>
        <begin position="73"/>
        <end position="169"/>
    </location>
</feature>
<evidence type="ECO:0000313" key="6">
    <source>
        <dbReference type="EMBL" id="HDR51571.1"/>
    </source>
</evidence>
<sequence>MTFMKRILSFFILAALATAIFSCKENSLEKQRQDELKKLDEFIRAHYSEVERRPSGLYYIELEEGTGDSIKIGDRVQIYYDLMTIDSVYVGGTGRYEPMEMMVQHPTNLTSSAQSVEELRSLNEALTYMKKGSKARLIFDSNLGFGQYGSYGISGFTSLMMEVEVYKVYPSQAPGEDEAE</sequence>
<comment type="caution">
    <text evidence="6">The sequence shown here is derived from an EMBL/GenBank/DDBJ whole genome shotgun (WGS) entry which is preliminary data.</text>
</comment>
<dbReference type="InterPro" id="IPR046357">
    <property type="entry name" value="PPIase_dom_sf"/>
</dbReference>
<evidence type="ECO:0000256" key="2">
    <source>
        <dbReference type="ARBA" id="ARBA00023110"/>
    </source>
</evidence>
<dbReference type="SUPFAM" id="SSF54534">
    <property type="entry name" value="FKBP-like"/>
    <property type="match status" value="1"/>
</dbReference>
<gene>
    <name evidence="6" type="ORF">ENN90_08120</name>
</gene>
<comment type="similarity">
    <text evidence="4">Belongs to the FKBP-type PPIase family.</text>
</comment>
<proteinExistence type="inferred from homology"/>
<dbReference type="PROSITE" id="PS51257">
    <property type="entry name" value="PROKAR_LIPOPROTEIN"/>
    <property type="match status" value="1"/>
</dbReference>
<comment type="catalytic activity">
    <reaction evidence="1 3 4">
        <text>[protein]-peptidylproline (omega=180) = [protein]-peptidylproline (omega=0)</text>
        <dbReference type="Rhea" id="RHEA:16237"/>
        <dbReference type="Rhea" id="RHEA-COMP:10747"/>
        <dbReference type="Rhea" id="RHEA-COMP:10748"/>
        <dbReference type="ChEBI" id="CHEBI:83833"/>
        <dbReference type="ChEBI" id="CHEBI:83834"/>
        <dbReference type="EC" id="5.2.1.8"/>
    </reaction>
</comment>
<keyword evidence="3 4" id="KW-0413">Isomerase</keyword>
<dbReference type="InterPro" id="IPR001179">
    <property type="entry name" value="PPIase_FKBP_dom"/>
</dbReference>
<keyword evidence="2 3" id="KW-0697">Rotamase</keyword>
<evidence type="ECO:0000256" key="1">
    <source>
        <dbReference type="ARBA" id="ARBA00000971"/>
    </source>
</evidence>
<protein>
    <recommendedName>
        <fullName evidence="4">Peptidyl-prolyl cis-trans isomerase</fullName>
        <ecNumber evidence="4">5.2.1.8</ecNumber>
    </recommendedName>
</protein>
<evidence type="ECO:0000256" key="4">
    <source>
        <dbReference type="RuleBase" id="RU003915"/>
    </source>
</evidence>
<dbReference type="PROSITE" id="PS50059">
    <property type="entry name" value="FKBP_PPIASE"/>
    <property type="match status" value="1"/>
</dbReference>
<dbReference type="EMBL" id="DSDK01000446">
    <property type="protein sequence ID" value="HDR51571.1"/>
    <property type="molecule type" value="Genomic_DNA"/>
</dbReference>
<dbReference type="EC" id="5.2.1.8" evidence="4"/>
<name>A0A831LW13_9BACT</name>
<dbReference type="Proteomes" id="UP000886047">
    <property type="component" value="Unassembled WGS sequence"/>
</dbReference>
<organism evidence="6">
    <name type="scientific">Mariniphaga anaerophila</name>
    <dbReference type="NCBI Taxonomy" id="1484053"/>
    <lineage>
        <taxon>Bacteria</taxon>
        <taxon>Pseudomonadati</taxon>
        <taxon>Bacteroidota</taxon>
        <taxon>Bacteroidia</taxon>
        <taxon>Marinilabiliales</taxon>
        <taxon>Prolixibacteraceae</taxon>
        <taxon>Mariniphaga</taxon>
    </lineage>
</organism>
<dbReference type="AlphaFoldDB" id="A0A831LW13"/>
<accession>A0A831LW13</accession>
<reference evidence="6" key="1">
    <citation type="journal article" date="2020" name="mSystems">
        <title>Genome- and Community-Level Interaction Insights into Carbon Utilization and Element Cycling Functions of Hydrothermarchaeota in Hydrothermal Sediment.</title>
        <authorList>
            <person name="Zhou Z."/>
            <person name="Liu Y."/>
            <person name="Xu W."/>
            <person name="Pan J."/>
            <person name="Luo Z.H."/>
            <person name="Li M."/>
        </authorList>
    </citation>
    <scope>NUCLEOTIDE SEQUENCE [LARGE SCALE GENOMIC DNA]</scope>
    <source>
        <strain evidence="6">SpSt-1217</strain>
    </source>
</reference>